<dbReference type="PANTHER" id="PTHR35192:SF2">
    <property type="entry name" value="APPLE DOMAIN-CONTAINING PROTEIN"/>
    <property type="match status" value="1"/>
</dbReference>
<proteinExistence type="predicted"/>
<reference evidence="2" key="1">
    <citation type="submission" date="2021-03" db="EMBL/GenBank/DDBJ databases">
        <title>Draft genome sequence of rust myrtle Austropuccinia psidii MF-1, a brazilian biotype.</title>
        <authorList>
            <person name="Quecine M.C."/>
            <person name="Pachon D.M.R."/>
            <person name="Bonatelli M.L."/>
            <person name="Correr F.H."/>
            <person name="Franceschini L.M."/>
            <person name="Leite T.F."/>
            <person name="Margarido G.R.A."/>
            <person name="Almeida C.A."/>
            <person name="Ferrarezi J.A."/>
            <person name="Labate C.A."/>
        </authorList>
    </citation>
    <scope>NUCLEOTIDE SEQUENCE</scope>
    <source>
        <strain evidence="2">MF-1</strain>
    </source>
</reference>
<name>A0A9Q3I6E5_9BASI</name>
<dbReference type="InterPro" id="IPR038955">
    <property type="entry name" value="PriA/CPL1_fungi"/>
</dbReference>
<evidence type="ECO:0000313" key="3">
    <source>
        <dbReference type="Proteomes" id="UP000765509"/>
    </source>
</evidence>
<dbReference type="PANTHER" id="PTHR35192">
    <property type="entry name" value="PROTEIN, PUTATIVE-RELATED"/>
    <property type="match status" value="1"/>
</dbReference>
<dbReference type="EMBL" id="AVOT02034022">
    <property type="protein sequence ID" value="MBW0528025.1"/>
    <property type="molecule type" value="Genomic_DNA"/>
</dbReference>
<accession>A0A9Q3I6E5</accession>
<dbReference type="OrthoDB" id="439917at2759"/>
<feature type="domain" description="Protein CPL1-like" evidence="1">
    <location>
        <begin position="244"/>
        <end position="299"/>
    </location>
</feature>
<dbReference type="Pfam" id="PF21671">
    <property type="entry name" value="CPL1-like"/>
    <property type="match status" value="1"/>
</dbReference>
<comment type="caution">
    <text evidence="2">The sequence shown here is derived from an EMBL/GenBank/DDBJ whole genome shotgun (WGS) entry which is preliminary data.</text>
</comment>
<organism evidence="2 3">
    <name type="scientific">Austropuccinia psidii MF-1</name>
    <dbReference type="NCBI Taxonomy" id="1389203"/>
    <lineage>
        <taxon>Eukaryota</taxon>
        <taxon>Fungi</taxon>
        <taxon>Dikarya</taxon>
        <taxon>Basidiomycota</taxon>
        <taxon>Pucciniomycotina</taxon>
        <taxon>Pucciniomycetes</taxon>
        <taxon>Pucciniales</taxon>
        <taxon>Sphaerophragmiaceae</taxon>
        <taxon>Austropuccinia</taxon>
    </lineage>
</organism>
<dbReference type="Proteomes" id="UP000765509">
    <property type="component" value="Unassembled WGS sequence"/>
</dbReference>
<sequence>MRGFPLSIWPATDGIAGISFNALISYASSTAEIMHTFLLRFQSASSVENSPASNLAIIMKFSALALAASFCAAIEATTNFRATTSVVNNQFSALATSLARLQALADRKGHAHISSRCSQARSQISQCQSSWQGISSGYFNSPWLARSSPHAPIVQNGLKDCGDFLAWLQIQPQFSGCPEYREAFRSCQTNHRGCYSGCQPIWEWPAPPKPSSGSHSGHYKRHTSLRDCPAHETACPMAVGSKSIECIDTKTEITSCGGCVSRSQGENCLDIVGADEVGCSDGNCVVFSTLRGYKLSKAGRPMKA</sequence>
<evidence type="ECO:0000313" key="2">
    <source>
        <dbReference type="EMBL" id="MBW0528025.1"/>
    </source>
</evidence>
<evidence type="ECO:0000259" key="1">
    <source>
        <dbReference type="Pfam" id="PF21671"/>
    </source>
</evidence>
<dbReference type="InterPro" id="IPR048661">
    <property type="entry name" value="CPL1-like"/>
</dbReference>
<gene>
    <name evidence="2" type="ORF">O181_067740</name>
</gene>
<keyword evidence="3" id="KW-1185">Reference proteome</keyword>
<dbReference type="AlphaFoldDB" id="A0A9Q3I6E5"/>
<protein>
    <recommendedName>
        <fullName evidence="1">Protein CPL1-like domain-containing protein</fullName>
    </recommendedName>
</protein>